<evidence type="ECO:0000256" key="1">
    <source>
        <dbReference type="SAM" id="MobiDB-lite"/>
    </source>
</evidence>
<evidence type="ECO:0000313" key="3">
    <source>
        <dbReference type="RefSeq" id="XP_056851621.1"/>
    </source>
</evidence>
<dbReference type="SUPFAM" id="SSF81383">
    <property type="entry name" value="F-box domain"/>
    <property type="match status" value="1"/>
</dbReference>
<feature type="compositionally biased region" description="Polar residues" evidence="1">
    <location>
        <begin position="18"/>
        <end position="27"/>
    </location>
</feature>
<reference evidence="3" key="1">
    <citation type="submission" date="2025-08" db="UniProtKB">
        <authorList>
            <consortium name="RefSeq"/>
        </authorList>
    </citation>
    <scope>IDENTIFICATION</scope>
    <source>
        <tissue evidence="3">Leaf</tissue>
    </source>
</reference>
<sequence>MMDAPNTKRPRRHDDDATSSIQNPNSLPNFDLIVSSLLSSPSLSSSPHSFDQALDRALASASDNVSDQDHLVDRTVELASLLLDSTKRCFRKRASLHNSNSWAFPRELTIKMFSMLDKKSLMQAMACCTMFHKCARDPLCYSHIELINKNVDDGVVRTMIHRAGNKLRFLELGQVASPARSSMPLLTGSCLYPLFDNHSFIGNGLRRVHLYNLISTYGAGLDKILNCSNITDLKIVGLSPSDEIFKSLTTKSCRRVEHLFLEAGGFQYGSIIETGLIDLVTTIPNLTSLTVIGFGVDDNKAHTIIEGSHKLKYMNLSRTSLIKGRFLRDLGHGIKDRPLETIILRDCTSLKEKEVLQFLNSLLAGNLKFIRHIDVSNIRGLVCDGGKRSEKPNFPLEKLKEERPNVKLVAEFTSSLSSSERLLRGISYVSSDDEDALIVSDDDMEDFIVDQDDIF</sequence>
<dbReference type="InterPro" id="IPR032675">
    <property type="entry name" value="LRR_dom_sf"/>
</dbReference>
<dbReference type="OrthoDB" id="10257471at2759"/>
<gene>
    <name evidence="3" type="primary">LOC130500690</name>
</gene>
<accession>A0A9W3CJ81</accession>
<dbReference type="GeneID" id="130500690"/>
<dbReference type="InterPro" id="IPR036047">
    <property type="entry name" value="F-box-like_dom_sf"/>
</dbReference>
<dbReference type="KEGG" id="rsz:130500690"/>
<organism evidence="2 3">
    <name type="scientific">Raphanus sativus</name>
    <name type="common">Radish</name>
    <name type="synonym">Raphanus raphanistrum var. sativus</name>
    <dbReference type="NCBI Taxonomy" id="3726"/>
    <lineage>
        <taxon>Eukaryota</taxon>
        <taxon>Viridiplantae</taxon>
        <taxon>Streptophyta</taxon>
        <taxon>Embryophyta</taxon>
        <taxon>Tracheophyta</taxon>
        <taxon>Spermatophyta</taxon>
        <taxon>Magnoliopsida</taxon>
        <taxon>eudicotyledons</taxon>
        <taxon>Gunneridae</taxon>
        <taxon>Pentapetalae</taxon>
        <taxon>rosids</taxon>
        <taxon>malvids</taxon>
        <taxon>Brassicales</taxon>
        <taxon>Brassicaceae</taxon>
        <taxon>Brassiceae</taxon>
        <taxon>Raphanus</taxon>
    </lineage>
</organism>
<dbReference type="RefSeq" id="XP_056851621.1">
    <property type="nucleotide sequence ID" value="XM_056995641.1"/>
</dbReference>
<feature type="region of interest" description="Disordered" evidence="1">
    <location>
        <begin position="1"/>
        <end position="27"/>
    </location>
</feature>
<keyword evidence="2" id="KW-1185">Reference proteome</keyword>
<dbReference type="AlphaFoldDB" id="A0A9W3CJ81"/>
<evidence type="ECO:0000313" key="2">
    <source>
        <dbReference type="Proteomes" id="UP000504610"/>
    </source>
</evidence>
<dbReference type="Proteomes" id="UP000504610">
    <property type="component" value="Unplaced"/>
</dbReference>
<name>A0A9W3CJ81_RAPSA</name>
<protein>
    <submittedName>
        <fullName evidence="3">F-box protein SKIP17-like</fullName>
    </submittedName>
</protein>
<proteinExistence type="predicted"/>
<dbReference type="Gene3D" id="3.80.10.10">
    <property type="entry name" value="Ribonuclease Inhibitor"/>
    <property type="match status" value="1"/>
</dbReference>
<dbReference type="SUPFAM" id="SSF52047">
    <property type="entry name" value="RNI-like"/>
    <property type="match status" value="1"/>
</dbReference>